<dbReference type="EMBL" id="GBXM01071759">
    <property type="protein sequence ID" value="JAH36818.1"/>
    <property type="molecule type" value="Transcribed_RNA"/>
</dbReference>
<dbReference type="AlphaFoldDB" id="A0A0E9S8I5"/>
<protein>
    <submittedName>
        <fullName evidence="1">Uncharacterized protein</fullName>
    </submittedName>
</protein>
<sequence>MKTTILERQHKTLHNHPVLFKGNVFMPLKGSIK</sequence>
<reference evidence="1" key="1">
    <citation type="submission" date="2014-11" db="EMBL/GenBank/DDBJ databases">
        <authorList>
            <person name="Amaro Gonzalez C."/>
        </authorList>
    </citation>
    <scope>NUCLEOTIDE SEQUENCE</scope>
</reference>
<proteinExistence type="predicted"/>
<accession>A0A0E9S8I5</accession>
<name>A0A0E9S8I5_ANGAN</name>
<reference evidence="1" key="2">
    <citation type="journal article" date="2015" name="Fish Shellfish Immunol.">
        <title>Early steps in the European eel (Anguilla anguilla)-Vibrio vulnificus interaction in the gills: Role of the RtxA13 toxin.</title>
        <authorList>
            <person name="Callol A."/>
            <person name="Pajuelo D."/>
            <person name="Ebbesson L."/>
            <person name="Teles M."/>
            <person name="MacKenzie S."/>
            <person name="Amaro C."/>
        </authorList>
    </citation>
    <scope>NUCLEOTIDE SEQUENCE</scope>
</reference>
<organism evidence="1">
    <name type="scientific">Anguilla anguilla</name>
    <name type="common">European freshwater eel</name>
    <name type="synonym">Muraena anguilla</name>
    <dbReference type="NCBI Taxonomy" id="7936"/>
    <lineage>
        <taxon>Eukaryota</taxon>
        <taxon>Metazoa</taxon>
        <taxon>Chordata</taxon>
        <taxon>Craniata</taxon>
        <taxon>Vertebrata</taxon>
        <taxon>Euteleostomi</taxon>
        <taxon>Actinopterygii</taxon>
        <taxon>Neopterygii</taxon>
        <taxon>Teleostei</taxon>
        <taxon>Anguilliformes</taxon>
        <taxon>Anguillidae</taxon>
        <taxon>Anguilla</taxon>
    </lineage>
</organism>
<evidence type="ECO:0000313" key="1">
    <source>
        <dbReference type="EMBL" id="JAH36818.1"/>
    </source>
</evidence>